<accession>A0A2K3UY33</accession>
<dbReference type="InterPro" id="IPR025419">
    <property type="entry name" value="DUF4142"/>
</dbReference>
<dbReference type="EMBL" id="PPPD01000001">
    <property type="protein sequence ID" value="PNY81415.1"/>
    <property type="molecule type" value="Genomic_DNA"/>
</dbReference>
<evidence type="ECO:0000256" key="1">
    <source>
        <dbReference type="SAM" id="SignalP"/>
    </source>
</evidence>
<dbReference type="Proteomes" id="UP000236379">
    <property type="component" value="Unassembled WGS sequence"/>
</dbReference>
<dbReference type="AlphaFoldDB" id="A0A2K3UY33"/>
<evidence type="ECO:0000259" key="2">
    <source>
        <dbReference type="Pfam" id="PF13628"/>
    </source>
</evidence>
<name>A0A2K3UY33_9DEIO</name>
<feature type="domain" description="DUF4142" evidence="2">
    <location>
        <begin position="42"/>
        <end position="176"/>
    </location>
</feature>
<evidence type="ECO:0000313" key="4">
    <source>
        <dbReference type="Proteomes" id="UP000236379"/>
    </source>
</evidence>
<sequence length="179" mass="18917">MLNRTLSLAALLLLTPATLAGGADMMAMAPGLSTAQTTNNADVLFMEVATMSNLAEIATSRQALARSSNAAVRAYAQKMIDEHIRAQAELSATAARKGVRLTDKPGADQRLQGDKLATLTGAAFDAEYQKVQVAGHQMTLDLIKTYRSIGKDQAALAYAAKIQPSVEMHLMDAKALPGS</sequence>
<keyword evidence="1" id="KW-0732">Signal</keyword>
<evidence type="ECO:0000313" key="3">
    <source>
        <dbReference type="EMBL" id="PNY81415.1"/>
    </source>
</evidence>
<dbReference type="InterPro" id="IPR012347">
    <property type="entry name" value="Ferritin-like"/>
</dbReference>
<dbReference type="RefSeq" id="WP_103311858.1">
    <property type="nucleotide sequence ID" value="NZ_PPPD01000001.1"/>
</dbReference>
<dbReference type="Gene3D" id="1.20.1260.10">
    <property type="match status" value="1"/>
</dbReference>
<dbReference type="Pfam" id="PF13628">
    <property type="entry name" value="DUF4142"/>
    <property type="match status" value="1"/>
</dbReference>
<dbReference type="PANTHER" id="PTHR38593">
    <property type="entry name" value="BLR2558 PROTEIN"/>
    <property type="match status" value="1"/>
</dbReference>
<proteinExistence type="predicted"/>
<feature type="signal peptide" evidence="1">
    <location>
        <begin position="1"/>
        <end position="20"/>
    </location>
</feature>
<gene>
    <name evidence="3" type="ORF">CVO96_08480</name>
</gene>
<reference evidence="3 4" key="1">
    <citation type="submission" date="2018-01" db="EMBL/GenBank/DDBJ databases">
        <title>Deinococcus koreensis sp. nov., a radiation-resistant bacterium isolated from river water.</title>
        <authorList>
            <person name="Choi A."/>
        </authorList>
    </citation>
    <scope>NUCLEOTIDE SEQUENCE [LARGE SCALE GENOMIC DNA]</scope>
    <source>
        <strain evidence="3 4">SJW1-2</strain>
    </source>
</reference>
<protein>
    <recommendedName>
        <fullName evidence="2">DUF4142 domain-containing protein</fullName>
    </recommendedName>
</protein>
<keyword evidence="4" id="KW-1185">Reference proteome</keyword>
<feature type="chain" id="PRO_5014325458" description="DUF4142 domain-containing protein" evidence="1">
    <location>
        <begin position="21"/>
        <end position="179"/>
    </location>
</feature>
<dbReference type="OrthoDB" id="118677at2"/>
<comment type="caution">
    <text evidence="3">The sequence shown here is derived from an EMBL/GenBank/DDBJ whole genome shotgun (WGS) entry which is preliminary data.</text>
</comment>
<organism evidence="3 4">
    <name type="scientific">Deinococcus koreensis</name>
    <dbReference type="NCBI Taxonomy" id="2054903"/>
    <lineage>
        <taxon>Bacteria</taxon>
        <taxon>Thermotogati</taxon>
        <taxon>Deinococcota</taxon>
        <taxon>Deinococci</taxon>
        <taxon>Deinococcales</taxon>
        <taxon>Deinococcaceae</taxon>
        <taxon>Deinococcus</taxon>
    </lineage>
</organism>
<dbReference type="PANTHER" id="PTHR38593:SF1">
    <property type="entry name" value="BLR2558 PROTEIN"/>
    <property type="match status" value="1"/>
</dbReference>